<evidence type="ECO:0000313" key="1">
    <source>
        <dbReference type="EMBL" id="EEL71560.1"/>
    </source>
</evidence>
<evidence type="ECO:0000313" key="4">
    <source>
        <dbReference type="Proteomes" id="UP000194131"/>
    </source>
</evidence>
<accession>A0A653YEK7</accession>
<dbReference type="EMBL" id="MRWU01000002">
    <property type="protein sequence ID" value="OSX95713.1"/>
    <property type="molecule type" value="Genomic_DNA"/>
</dbReference>
<protein>
    <submittedName>
        <fullName evidence="1">Uncharacterized protein</fullName>
    </submittedName>
</protein>
<name>A0A1C3T720_BACMY</name>
<reference evidence="2 4" key="2">
    <citation type="submission" date="2016-12" db="EMBL/GenBank/DDBJ databases">
        <title>Genome Sequences of Twelve Sporeforming Bacillus Species Isolated from Foods.</title>
        <authorList>
            <person name="De Jong A."/>
            <person name="Holsappel S."/>
            <person name="Kuipers O.P."/>
        </authorList>
    </citation>
    <scope>NUCLEOTIDE SEQUENCE [LARGE SCALE GENOMIC DNA]</scope>
    <source>
        <strain evidence="2 4">S3E15</strain>
    </source>
</reference>
<accession>A0A1X6Q4K7</accession>
<dbReference type="Proteomes" id="UP000437562">
    <property type="component" value="Unassembled WGS sequence"/>
</dbReference>
<organism evidence="1">
    <name type="scientific">Bacillus mycoides</name>
    <dbReference type="NCBI Taxonomy" id="1405"/>
    <lineage>
        <taxon>Bacteria</taxon>
        <taxon>Bacillati</taxon>
        <taxon>Bacillota</taxon>
        <taxon>Bacilli</taxon>
        <taxon>Bacillales</taxon>
        <taxon>Bacillaceae</taxon>
        <taxon>Bacillus</taxon>
        <taxon>Bacillus cereus group</taxon>
    </lineage>
</organism>
<evidence type="ECO:0000313" key="2">
    <source>
        <dbReference type="EMBL" id="OSX95713.1"/>
    </source>
</evidence>
<dbReference type="AlphaFoldDB" id="A0A1C3T720"/>
<dbReference type="Proteomes" id="UP000194131">
    <property type="component" value="Unassembled WGS sequence"/>
</dbReference>
<accession>C2XSA8</accession>
<gene>
    <name evidence="3" type="ORF">BACI71_30823</name>
    <name evidence="1" type="ORF">bcere0026_15730</name>
    <name evidence="2" type="ORF">S3E15_02191</name>
</gene>
<dbReference type="EMBL" id="ACMP01000054">
    <property type="protein sequence ID" value="EEL71560.1"/>
    <property type="molecule type" value="Genomic_DNA"/>
</dbReference>
<reference evidence="1" key="1">
    <citation type="journal article" date="2012" name="Genome Res.">
        <title>Genomic characterization of the Bacillus cereus sensu lato species: Backdrop to the evolution of Bacillus anthracis.</title>
        <authorList>
            <person name="Zwick M.E."/>
            <person name="Joseph S.J."/>
            <person name="Didelot X."/>
            <person name="Chen P.E."/>
            <person name="Bishop-Lilly K.A."/>
            <person name="Stewart A.C."/>
            <person name="Willner K."/>
            <person name="Nolan N."/>
            <person name="Lentz S."/>
            <person name="Thomason M.K."/>
            <person name="Sozhamannan S."/>
            <person name="Mateczun A.J."/>
            <person name="Du L."/>
            <person name="Read T.D."/>
        </authorList>
    </citation>
    <scope>NUCLEOTIDE SEQUENCE [LARGE SCALE GENOMIC DNA]</scope>
    <source>
        <strain evidence="1">AH603</strain>
    </source>
</reference>
<dbReference type="Proteomes" id="UP000001753">
    <property type="component" value="Chromosome"/>
</dbReference>
<evidence type="ECO:0000313" key="3">
    <source>
        <dbReference type="EMBL" id="VXC40827.1"/>
    </source>
</evidence>
<evidence type="ECO:0000313" key="5">
    <source>
        <dbReference type="Proteomes" id="UP000437562"/>
    </source>
</evidence>
<dbReference type="HOGENOM" id="CLU_3304262_0_0_9"/>
<proteinExistence type="predicted"/>
<reference evidence="3 5" key="3">
    <citation type="submission" date="2019-10" db="EMBL/GenBank/DDBJ databases">
        <authorList>
            <person name="Karimi E."/>
        </authorList>
    </citation>
    <scope>NUCLEOTIDE SEQUENCE [LARGE SCALE GENOMIC DNA]</scope>
    <source>
        <strain evidence="3">Bacillus sp. 71</strain>
    </source>
</reference>
<dbReference type="EMBL" id="CABWMC010000023">
    <property type="protein sequence ID" value="VXC40827.1"/>
    <property type="molecule type" value="Genomic_DNA"/>
</dbReference>
<accession>A0A1C3T720</accession>
<sequence>MHRLNDVCSFFMWKYIITYEVKAVVKSFVEANIKKVIMG</sequence>